<accession>A0A8S5LNK6</accession>
<organism evidence="1">
    <name type="scientific">Siphoviridae sp. ctsf32</name>
    <dbReference type="NCBI Taxonomy" id="2827594"/>
    <lineage>
        <taxon>Viruses</taxon>
        <taxon>Duplodnaviria</taxon>
        <taxon>Heunggongvirae</taxon>
        <taxon>Uroviricota</taxon>
        <taxon>Caudoviricetes</taxon>
    </lineage>
</organism>
<protein>
    <submittedName>
        <fullName evidence="1">Uncharacterized protein</fullName>
    </submittedName>
</protein>
<evidence type="ECO:0000313" key="1">
    <source>
        <dbReference type="EMBL" id="DAD71464.1"/>
    </source>
</evidence>
<name>A0A8S5LNK6_9CAUD</name>
<sequence length="176" mass="19180">MATITSSKINVFPATRRGESKPLAKLMSEQALVGITNRLIDLEGFVISDVDVLTDDAPLEFNLFGYYFSIEDPVSSIGLGTTYTSGSVYAHIELVSATADDGLVYHELWGQDDNNLYTGLVIDNALEYTAQHSGVVKTLKLAQLDNDGSWKVPEESKIRFSKDSLDLSVIDGGVIE</sequence>
<reference evidence="1" key="1">
    <citation type="journal article" date="2021" name="Proc. Natl. Acad. Sci. U.S.A.">
        <title>A Catalog of Tens of Thousands of Viruses from Human Metagenomes Reveals Hidden Associations with Chronic Diseases.</title>
        <authorList>
            <person name="Tisza M.J."/>
            <person name="Buck C.B."/>
        </authorList>
    </citation>
    <scope>NUCLEOTIDE SEQUENCE</scope>
    <source>
        <strain evidence="1">Ctsf32</strain>
    </source>
</reference>
<dbReference type="EMBL" id="BK015882">
    <property type="protein sequence ID" value="DAD71464.1"/>
    <property type="molecule type" value="Genomic_DNA"/>
</dbReference>
<proteinExistence type="predicted"/>